<accession>A0ACC0H7Q8</accession>
<organism evidence="1 2">
    <name type="scientific">Camellia lanceoleosa</name>
    <dbReference type="NCBI Taxonomy" id="1840588"/>
    <lineage>
        <taxon>Eukaryota</taxon>
        <taxon>Viridiplantae</taxon>
        <taxon>Streptophyta</taxon>
        <taxon>Embryophyta</taxon>
        <taxon>Tracheophyta</taxon>
        <taxon>Spermatophyta</taxon>
        <taxon>Magnoliopsida</taxon>
        <taxon>eudicotyledons</taxon>
        <taxon>Gunneridae</taxon>
        <taxon>Pentapetalae</taxon>
        <taxon>asterids</taxon>
        <taxon>Ericales</taxon>
        <taxon>Theaceae</taxon>
        <taxon>Camellia</taxon>
    </lineage>
</organism>
<evidence type="ECO:0000313" key="2">
    <source>
        <dbReference type="Proteomes" id="UP001060215"/>
    </source>
</evidence>
<dbReference type="Proteomes" id="UP001060215">
    <property type="component" value="Chromosome 7"/>
</dbReference>
<gene>
    <name evidence="1" type="ORF">LOK49_LG07G02404</name>
</gene>
<name>A0ACC0H7Q8_9ERIC</name>
<evidence type="ECO:0000313" key="1">
    <source>
        <dbReference type="EMBL" id="KAI8008933.1"/>
    </source>
</evidence>
<keyword evidence="2" id="KW-1185">Reference proteome</keyword>
<sequence length="124" mass="13487">MKFLREFGSFCGAATMAAEPAAAPLPREDVAAPGKSQASSRRSGRPRKPNSTANWKPKLSMISEDGVVVSDNNDRRRTKSTVRSLKKASEKSRSSATARSPSHHNDYGYDSVALPVFSPTPYLF</sequence>
<reference evidence="1 2" key="1">
    <citation type="journal article" date="2022" name="Plant J.">
        <title>Chromosome-level genome of Camellia lanceoleosa provides a valuable resource for understanding genome evolution and self-incompatibility.</title>
        <authorList>
            <person name="Gong W."/>
            <person name="Xiao S."/>
            <person name="Wang L."/>
            <person name="Liao Z."/>
            <person name="Chang Y."/>
            <person name="Mo W."/>
            <person name="Hu G."/>
            <person name="Li W."/>
            <person name="Zhao G."/>
            <person name="Zhu H."/>
            <person name="Hu X."/>
            <person name="Ji K."/>
            <person name="Xiang X."/>
            <person name="Song Q."/>
            <person name="Yuan D."/>
            <person name="Jin S."/>
            <person name="Zhang L."/>
        </authorList>
    </citation>
    <scope>NUCLEOTIDE SEQUENCE [LARGE SCALE GENOMIC DNA]</scope>
    <source>
        <strain evidence="1">SQ_2022a</strain>
    </source>
</reference>
<protein>
    <submittedName>
        <fullName evidence="1">Uncharacterized protein</fullName>
    </submittedName>
</protein>
<dbReference type="EMBL" id="CM045764">
    <property type="protein sequence ID" value="KAI8008933.1"/>
    <property type="molecule type" value="Genomic_DNA"/>
</dbReference>
<proteinExistence type="predicted"/>
<comment type="caution">
    <text evidence="1">The sequence shown here is derived from an EMBL/GenBank/DDBJ whole genome shotgun (WGS) entry which is preliminary data.</text>
</comment>